<protein>
    <submittedName>
        <fullName evidence="1">Uncharacterized protein</fullName>
    </submittedName>
</protein>
<dbReference type="Proteomes" id="UP001187192">
    <property type="component" value="Unassembled WGS sequence"/>
</dbReference>
<evidence type="ECO:0000313" key="2">
    <source>
        <dbReference type="Proteomes" id="UP001187192"/>
    </source>
</evidence>
<accession>A0AA88DGJ0</accession>
<reference evidence="1" key="1">
    <citation type="submission" date="2023-07" db="EMBL/GenBank/DDBJ databases">
        <title>draft genome sequence of fig (Ficus carica).</title>
        <authorList>
            <person name="Takahashi T."/>
            <person name="Nishimura K."/>
        </authorList>
    </citation>
    <scope>NUCLEOTIDE SEQUENCE</scope>
</reference>
<dbReference type="EMBL" id="BTGU01000062">
    <property type="protein sequence ID" value="GMN56156.1"/>
    <property type="molecule type" value="Genomic_DNA"/>
</dbReference>
<organism evidence="1 2">
    <name type="scientific">Ficus carica</name>
    <name type="common">Common fig</name>
    <dbReference type="NCBI Taxonomy" id="3494"/>
    <lineage>
        <taxon>Eukaryota</taxon>
        <taxon>Viridiplantae</taxon>
        <taxon>Streptophyta</taxon>
        <taxon>Embryophyta</taxon>
        <taxon>Tracheophyta</taxon>
        <taxon>Spermatophyta</taxon>
        <taxon>Magnoliopsida</taxon>
        <taxon>eudicotyledons</taxon>
        <taxon>Gunneridae</taxon>
        <taxon>Pentapetalae</taxon>
        <taxon>rosids</taxon>
        <taxon>fabids</taxon>
        <taxon>Rosales</taxon>
        <taxon>Moraceae</taxon>
        <taxon>Ficeae</taxon>
        <taxon>Ficus</taxon>
    </lineage>
</organism>
<comment type="caution">
    <text evidence="1">The sequence shown here is derived from an EMBL/GenBank/DDBJ whole genome shotgun (WGS) entry which is preliminary data.</text>
</comment>
<sequence length="131" mass="14851">MAALHVAHICQFNLRDRAIGCRSMQILRSLPHIAEHFSDELITLSKRDANLRKLSISSLWRSLTKGMNSKADHSQHEVFNVPRATGLFHPMVYRSPSLHLSAIPRRFQDSKWILKSVVIVSGHSSLQNDEG</sequence>
<evidence type="ECO:0000313" key="1">
    <source>
        <dbReference type="EMBL" id="GMN56156.1"/>
    </source>
</evidence>
<dbReference type="AlphaFoldDB" id="A0AA88DGJ0"/>
<gene>
    <name evidence="1" type="ORF">TIFTF001_025273</name>
</gene>
<name>A0AA88DGJ0_FICCA</name>
<keyword evidence="2" id="KW-1185">Reference proteome</keyword>
<proteinExistence type="predicted"/>